<dbReference type="RefSeq" id="WP_073245078.1">
    <property type="nucleotide sequence ID" value="NZ_FQZX01000002.1"/>
</dbReference>
<evidence type="ECO:0008006" key="3">
    <source>
        <dbReference type="Google" id="ProtNLM"/>
    </source>
</evidence>
<evidence type="ECO:0000313" key="1">
    <source>
        <dbReference type="EMBL" id="SHK33191.1"/>
    </source>
</evidence>
<dbReference type="Proteomes" id="UP000184314">
    <property type="component" value="Unassembled WGS sequence"/>
</dbReference>
<organism evidence="1 2">
    <name type="scientific">Maribacter aquivivus</name>
    <dbReference type="NCBI Taxonomy" id="228958"/>
    <lineage>
        <taxon>Bacteria</taxon>
        <taxon>Pseudomonadati</taxon>
        <taxon>Bacteroidota</taxon>
        <taxon>Flavobacteriia</taxon>
        <taxon>Flavobacteriales</taxon>
        <taxon>Flavobacteriaceae</taxon>
        <taxon>Maribacter</taxon>
    </lineage>
</organism>
<dbReference type="Pfam" id="PF11153">
    <property type="entry name" value="DUF2931"/>
    <property type="match status" value="1"/>
</dbReference>
<reference evidence="2" key="1">
    <citation type="submission" date="2016-11" db="EMBL/GenBank/DDBJ databases">
        <authorList>
            <person name="Varghese N."/>
            <person name="Submissions S."/>
        </authorList>
    </citation>
    <scope>NUCLEOTIDE SEQUENCE [LARGE SCALE GENOMIC DNA]</scope>
    <source>
        <strain evidence="2">DSM 16478</strain>
    </source>
</reference>
<sequence length="335" mass="39029">MRIHKLTLSFLVITLILIALHVWRMISYQTYSRENYSFSIGVAEHHPIMGRFELMTENKNQSITISEDYKEDNAYWGFAGNYEFENFPPPYTLSCHWVSLRERKIYKGTFELPHKTIDSLFKLEKTKMHSFSPYGGSDVYGYEFGVGIAPGGMVTLWASGKHYFQKEIATFQAKEFDSYNWNAVGDELLNSLPEDFDSNSKETDSIIKNNIPPEMEKWKNFSKKYQYYVQLIGFSDEVTSVDLECFNEEADRFENSNGAKQLIYAGVPYRIDINKTELDDRKSYRLSEDYMTTFKEEKKNLAIGDTLVFVIEKSINDQIKTLVTTTSKIEFKKDE</sequence>
<name>A0A1M6RL20_9FLAO</name>
<dbReference type="EMBL" id="FQZX01000002">
    <property type="protein sequence ID" value="SHK33191.1"/>
    <property type="molecule type" value="Genomic_DNA"/>
</dbReference>
<dbReference type="OrthoDB" id="5702951at2"/>
<evidence type="ECO:0000313" key="2">
    <source>
        <dbReference type="Proteomes" id="UP000184314"/>
    </source>
</evidence>
<dbReference type="STRING" id="228958.SAMN04488007_2774"/>
<protein>
    <recommendedName>
        <fullName evidence="3">DUF2931 family protein</fullName>
    </recommendedName>
</protein>
<keyword evidence="2" id="KW-1185">Reference proteome</keyword>
<proteinExistence type="predicted"/>
<dbReference type="InterPro" id="IPR021326">
    <property type="entry name" value="DUF2931"/>
</dbReference>
<dbReference type="AlphaFoldDB" id="A0A1M6RL20"/>
<gene>
    <name evidence="1" type="ORF">SAMN04488007_2774</name>
</gene>
<accession>A0A1M6RL20</accession>